<keyword evidence="3" id="KW-1185">Reference proteome</keyword>
<dbReference type="Proteomes" id="UP000665561">
    <property type="component" value="Unassembled WGS sequence"/>
</dbReference>
<dbReference type="SUPFAM" id="SSF56601">
    <property type="entry name" value="beta-lactamase/transpeptidase-like"/>
    <property type="match status" value="1"/>
</dbReference>
<keyword evidence="2" id="KW-0378">Hydrolase</keyword>
<accession>A0ABW9XMK3</accession>
<dbReference type="Pfam" id="PF00144">
    <property type="entry name" value="Beta-lactamase"/>
    <property type="match status" value="1"/>
</dbReference>
<dbReference type="GO" id="GO:0016787">
    <property type="term" value="F:hydrolase activity"/>
    <property type="evidence" value="ECO:0007669"/>
    <property type="project" value="UniProtKB-KW"/>
</dbReference>
<sequence>MDFNALTAAIAPLNLRSCLISRQGELQYEHYREARIPEEVAKVNSVTKSVLSALFCIALDQGLLPEPETPASVFFPRLAADRDARKGDITLAHLLTMSAGFDWTEFGGQNSFPRMTRAPHWIDFVLEQPLAHAPGTRMEYNSGASQMLSAVLAQAAGMPVARFADLHLFGPLGIERYEWEQDPQGVHTGGFGLRLLPGDMLKFGLLYQQQGKWENARLLSRDLLARSVKPAIAAKAPNRGRYAWHWWTDSFAESADGPNPPAPDYYYARGFGGQYIYIVPVQDTVVVLTADKWRTDKPPTDVFRRHIAPLLAGMR</sequence>
<dbReference type="InterPro" id="IPR001466">
    <property type="entry name" value="Beta-lactam-related"/>
</dbReference>
<reference evidence="2 3" key="1">
    <citation type="submission" date="2020-01" db="EMBL/GenBank/DDBJ databases">
        <title>Paenibacillus soybeanensis sp. nov. isolated from the nodules of soybean (Glycine max(L.) Merr).</title>
        <authorList>
            <person name="Wang H."/>
        </authorList>
    </citation>
    <scope>NUCLEOTIDE SEQUENCE [LARGE SCALE GENOMIC DNA]</scope>
    <source>
        <strain evidence="2 3">T1</strain>
    </source>
</reference>
<dbReference type="InterPro" id="IPR050789">
    <property type="entry name" value="Diverse_Enzym_Activities"/>
</dbReference>
<protein>
    <submittedName>
        <fullName evidence="2">Serine hydrolase</fullName>
    </submittedName>
</protein>
<evidence type="ECO:0000313" key="3">
    <source>
        <dbReference type="Proteomes" id="UP000665561"/>
    </source>
</evidence>
<evidence type="ECO:0000259" key="1">
    <source>
        <dbReference type="Pfam" id="PF00144"/>
    </source>
</evidence>
<proteinExistence type="predicted"/>
<name>A0ABW9XMK3_9BACL</name>
<dbReference type="EMBL" id="JAAAMV010000003">
    <property type="protein sequence ID" value="NBD23840.1"/>
    <property type="molecule type" value="Genomic_DNA"/>
</dbReference>
<dbReference type="PANTHER" id="PTHR43283:SF7">
    <property type="entry name" value="BETA-LACTAMASE-RELATED DOMAIN-CONTAINING PROTEIN"/>
    <property type="match status" value="1"/>
</dbReference>
<dbReference type="InterPro" id="IPR012338">
    <property type="entry name" value="Beta-lactam/transpept-like"/>
</dbReference>
<dbReference type="PANTHER" id="PTHR43283">
    <property type="entry name" value="BETA-LACTAMASE-RELATED"/>
    <property type="match status" value="1"/>
</dbReference>
<comment type="caution">
    <text evidence="2">The sequence shown here is derived from an EMBL/GenBank/DDBJ whole genome shotgun (WGS) entry which is preliminary data.</text>
</comment>
<gene>
    <name evidence="2" type="ORF">GT019_08150</name>
</gene>
<feature type="domain" description="Beta-lactamase-related" evidence="1">
    <location>
        <begin position="21"/>
        <end position="298"/>
    </location>
</feature>
<evidence type="ECO:0000313" key="2">
    <source>
        <dbReference type="EMBL" id="NBD23840.1"/>
    </source>
</evidence>
<dbReference type="Gene3D" id="3.40.710.10">
    <property type="entry name" value="DD-peptidase/beta-lactamase superfamily"/>
    <property type="match status" value="1"/>
</dbReference>
<organism evidence="2 3">
    <name type="scientific">Paenibacillus glycinis</name>
    <dbReference type="NCBI Taxonomy" id="2697035"/>
    <lineage>
        <taxon>Bacteria</taxon>
        <taxon>Bacillati</taxon>
        <taxon>Bacillota</taxon>
        <taxon>Bacilli</taxon>
        <taxon>Bacillales</taxon>
        <taxon>Paenibacillaceae</taxon>
        <taxon>Paenibacillus</taxon>
    </lineage>
</organism>